<proteinExistence type="predicted"/>
<evidence type="ECO:0000313" key="3">
    <source>
        <dbReference type="Proteomes" id="UP000184080"/>
    </source>
</evidence>
<dbReference type="AlphaFoldDB" id="A0A1M6BEB4"/>
<organism evidence="2 3">
    <name type="scientific">Clostridium amylolyticum</name>
    <dbReference type="NCBI Taxonomy" id="1121298"/>
    <lineage>
        <taxon>Bacteria</taxon>
        <taxon>Bacillati</taxon>
        <taxon>Bacillota</taxon>
        <taxon>Clostridia</taxon>
        <taxon>Eubacteriales</taxon>
        <taxon>Clostridiaceae</taxon>
        <taxon>Clostridium</taxon>
    </lineage>
</organism>
<evidence type="ECO:0000256" key="1">
    <source>
        <dbReference type="SAM" id="Phobius"/>
    </source>
</evidence>
<keyword evidence="3" id="KW-1185">Reference proteome</keyword>
<keyword evidence="1" id="KW-0472">Membrane</keyword>
<dbReference type="EMBL" id="FQZO01000001">
    <property type="protein sequence ID" value="SHI47091.1"/>
    <property type="molecule type" value="Genomic_DNA"/>
</dbReference>
<gene>
    <name evidence="2" type="ORF">SAMN05444401_0736</name>
</gene>
<dbReference type="RefSeq" id="WP_073003839.1">
    <property type="nucleotide sequence ID" value="NZ_FQZO01000001.1"/>
</dbReference>
<sequence length="85" mass="9357">MSTSNKSFSLLLCIILGAIFGSIIGEFLGSYFPSLKILSTVYSIGTKAPVYIDLRVLTLTLGITFNLNIMTILGVIMSIIIYRKY</sequence>
<name>A0A1M6BEB4_9CLOT</name>
<keyword evidence="1" id="KW-1133">Transmembrane helix</keyword>
<evidence type="ECO:0008006" key="4">
    <source>
        <dbReference type="Google" id="ProtNLM"/>
    </source>
</evidence>
<dbReference type="Proteomes" id="UP000184080">
    <property type="component" value="Unassembled WGS sequence"/>
</dbReference>
<dbReference type="OrthoDB" id="1955744at2"/>
<feature type="transmembrane region" description="Helical" evidence="1">
    <location>
        <begin position="56"/>
        <end position="82"/>
    </location>
</feature>
<dbReference type="Pfam" id="PF14209">
    <property type="entry name" value="DUF4321"/>
    <property type="match status" value="1"/>
</dbReference>
<evidence type="ECO:0000313" key="2">
    <source>
        <dbReference type="EMBL" id="SHI47091.1"/>
    </source>
</evidence>
<accession>A0A1M6BEB4</accession>
<keyword evidence="1" id="KW-0812">Transmembrane</keyword>
<dbReference type="InterPro" id="IPR025470">
    <property type="entry name" value="DUF4321"/>
</dbReference>
<reference evidence="2 3" key="1">
    <citation type="submission" date="2016-11" db="EMBL/GenBank/DDBJ databases">
        <authorList>
            <person name="Jaros S."/>
            <person name="Januszkiewicz K."/>
            <person name="Wedrychowicz H."/>
        </authorList>
    </citation>
    <scope>NUCLEOTIDE SEQUENCE [LARGE SCALE GENOMIC DNA]</scope>
    <source>
        <strain evidence="2 3">DSM 21864</strain>
    </source>
</reference>
<protein>
    <recommendedName>
        <fullName evidence="4">DUF4321 domain-containing protein</fullName>
    </recommendedName>
</protein>
<dbReference type="STRING" id="1121298.SAMN05444401_0736"/>